<dbReference type="EMBL" id="JAFBCF010000001">
    <property type="protein sequence ID" value="MBM7797471.1"/>
    <property type="molecule type" value="Genomic_DNA"/>
</dbReference>
<proteinExistence type="predicted"/>
<feature type="domain" description="Eis-like acetyltransferase" evidence="2">
    <location>
        <begin position="216"/>
        <end position="309"/>
    </location>
</feature>
<reference evidence="3 4" key="1">
    <citation type="submission" date="2021-01" db="EMBL/GenBank/DDBJ databases">
        <title>Sequencing the genomes of 1000 actinobacteria strains.</title>
        <authorList>
            <person name="Klenk H.-P."/>
        </authorList>
    </citation>
    <scope>NUCLEOTIDE SEQUENCE [LARGE SCALE GENOMIC DNA]</scope>
    <source>
        <strain evidence="3 4">DSM 18662</strain>
    </source>
</reference>
<accession>A0ABS2REQ2</accession>
<dbReference type="InterPro" id="IPR041380">
    <property type="entry name" value="Acetyltransf_17"/>
</dbReference>
<evidence type="ECO:0000259" key="1">
    <source>
        <dbReference type="Pfam" id="PF13530"/>
    </source>
</evidence>
<dbReference type="InterPro" id="IPR051554">
    <property type="entry name" value="Acetyltransferase_Eis"/>
</dbReference>
<protein>
    <submittedName>
        <fullName evidence="3">Acetyltransferase</fullName>
    </submittedName>
</protein>
<name>A0ABS2REQ2_9ACTN</name>
<dbReference type="SUPFAM" id="SSF55729">
    <property type="entry name" value="Acyl-CoA N-acyltransferases (Nat)"/>
    <property type="match status" value="1"/>
</dbReference>
<sequence>MTEVSLRRFSAGCNPDGSADAQTLAWLQSKALGFLADPPSPEHAARTVESFRQDARVLTAIHDHSAHPPGWGPDRPVATYATLRKSLNVGAGRTVPAQLVADVTVLPTHRGQGLLRRMVLEDLRQAAADGVPVAALYAADAGLYGRYGFGPATRTLQVEVDVRRVTFTSPPTGTVAVADPDVLCELVPLVYDEFHRATIGSVQRLWSHAPKVCGLWAEDAPDRDPAVRGAVHFGENGDPDGYVTFKFLGWQQRPLKIEIVDIVALSTDAHLGLWGFLTSHTQADLIRHGHLAPDDPLPWALTDRRAVRVVGEQDGLWLRVLDPEVCLRERLQDVTGDPITLRVRDELEFCDGAYRIVPGGDGVQVTRVDPDGPVDATLDVSALASAFLGGYPAATLERAGRIQCTSPAVAARLGLLFGSIRAPYNDTHF</sequence>
<dbReference type="RefSeq" id="WP_204916152.1">
    <property type="nucleotide sequence ID" value="NZ_BAAAQP010000011.1"/>
</dbReference>
<keyword evidence="4" id="KW-1185">Reference proteome</keyword>
<dbReference type="Gene3D" id="3.30.1050.10">
    <property type="entry name" value="SCP2 sterol-binding domain"/>
    <property type="match status" value="1"/>
</dbReference>
<dbReference type="Gene3D" id="3.40.630.30">
    <property type="match status" value="2"/>
</dbReference>
<dbReference type="InterPro" id="IPR036527">
    <property type="entry name" value="SCP2_sterol-bd_dom_sf"/>
</dbReference>
<dbReference type="InterPro" id="IPR016181">
    <property type="entry name" value="Acyl_CoA_acyltransferase"/>
</dbReference>
<dbReference type="SUPFAM" id="SSF55718">
    <property type="entry name" value="SCP-like"/>
    <property type="match status" value="1"/>
</dbReference>
<feature type="domain" description="Enhanced intracellular survival protein" evidence="1">
    <location>
        <begin position="336"/>
        <end position="424"/>
    </location>
</feature>
<gene>
    <name evidence="3" type="ORF">JOE57_000392</name>
</gene>
<dbReference type="Pfam" id="PF13527">
    <property type="entry name" value="Acetyltransf_9"/>
    <property type="match status" value="1"/>
</dbReference>
<comment type="caution">
    <text evidence="3">The sequence shown here is derived from an EMBL/GenBank/DDBJ whole genome shotgun (WGS) entry which is preliminary data.</text>
</comment>
<dbReference type="Pfam" id="PF13530">
    <property type="entry name" value="SCP2_2"/>
    <property type="match status" value="1"/>
</dbReference>
<evidence type="ECO:0000313" key="3">
    <source>
        <dbReference type="EMBL" id="MBM7797471.1"/>
    </source>
</evidence>
<dbReference type="Proteomes" id="UP000704762">
    <property type="component" value="Unassembled WGS sequence"/>
</dbReference>
<dbReference type="PANTHER" id="PTHR37817:SF1">
    <property type="entry name" value="N-ACETYLTRANSFERASE EIS"/>
    <property type="match status" value="1"/>
</dbReference>
<dbReference type="Pfam" id="PF17668">
    <property type="entry name" value="Acetyltransf_17"/>
    <property type="match status" value="1"/>
</dbReference>
<evidence type="ECO:0000313" key="4">
    <source>
        <dbReference type="Proteomes" id="UP000704762"/>
    </source>
</evidence>
<dbReference type="InterPro" id="IPR025559">
    <property type="entry name" value="Eis_dom"/>
</dbReference>
<organism evidence="3 4">
    <name type="scientific">Microlunatus panaciterrae</name>
    <dbReference type="NCBI Taxonomy" id="400768"/>
    <lineage>
        <taxon>Bacteria</taxon>
        <taxon>Bacillati</taxon>
        <taxon>Actinomycetota</taxon>
        <taxon>Actinomycetes</taxon>
        <taxon>Propionibacteriales</taxon>
        <taxon>Propionibacteriaceae</taxon>
        <taxon>Microlunatus</taxon>
    </lineage>
</organism>
<evidence type="ECO:0000259" key="2">
    <source>
        <dbReference type="Pfam" id="PF17668"/>
    </source>
</evidence>
<dbReference type="PANTHER" id="PTHR37817">
    <property type="entry name" value="N-ACETYLTRANSFERASE EIS"/>
    <property type="match status" value="1"/>
</dbReference>